<dbReference type="CDD" id="cd01285">
    <property type="entry name" value="nucleoside_deaminase"/>
    <property type="match status" value="1"/>
</dbReference>
<evidence type="ECO:0000259" key="2">
    <source>
        <dbReference type="PROSITE" id="PS51747"/>
    </source>
</evidence>
<evidence type="ECO:0000313" key="4">
    <source>
        <dbReference type="Proteomes" id="UP000654471"/>
    </source>
</evidence>
<dbReference type="Pfam" id="PF00383">
    <property type="entry name" value="dCMP_cyt_deam_1"/>
    <property type="match status" value="1"/>
</dbReference>
<dbReference type="PROSITE" id="PS51747">
    <property type="entry name" value="CYT_DCMP_DEAMINASES_2"/>
    <property type="match status" value="1"/>
</dbReference>
<organism evidence="3 4">
    <name type="scientific">Streptomyces albospinus</name>
    <dbReference type="NCBI Taxonomy" id="285515"/>
    <lineage>
        <taxon>Bacteria</taxon>
        <taxon>Bacillati</taxon>
        <taxon>Actinomycetota</taxon>
        <taxon>Actinomycetes</taxon>
        <taxon>Kitasatosporales</taxon>
        <taxon>Streptomycetaceae</taxon>
        <taxon>Streptomyces</taxon>
    </lineage>
</organism>
<dbReference type="EMBL" id="BMRP01000017">
    <property type="protein sequence ID" value="GGU76145.1"/>
    <property type="molecule type" value="Genomic_DNA"/>
</dbReference>
<name>A0ABQ2VBT6_9ACTN</name>
<comment type="caution">
    <text evidence="3">The sequence shown here is derived from an EMBL/GenBank/DDBJ whole genome shotgun (WGS) entry which is preliminary data.</text>
</comment>
<dbReference type="PANTHER" id="PTHR11079">
    <property type="entry name" value="CYTOSINE DEAMINASE FAMILY MEMBER"/>
    <property type="match status" value="1"/>
</dbReference>
<evidence type="ECO:0000313" key="3">
    <source>
        <dbReference type="EMBL" id="GGU76145.1"/>
    </source>
</evidence>
<reference evidence="4" key="1">
    <citation type="journal article" date="2019" name="Int. J. Syst. Evol. Microbiol.">
        <title>The Global Catalogue of Microorganisms (GCM) 10K type strain sequencing project: providing services to taxonomists for standard genome sequencing and annotation.</title>
        <authorList>
            <consortium name="The Broad Institute Genomics Platform"/>
            <consortium name="The Broad Institute Genome Sequencing Center for Infectious Disease"/>
            <person name="Wu L."/>
            <person name="Ma J."/>
        </authorList>
    </citation>
    <scope>NUCLEOTIDE SEQUENCE [LARGE SCALE GENOMIC DNA]</scope>
    <source>
        <strain evidence="4">JCM 3399</strain>
    </source>
</reference>
<evidence type="ECO:0000256" key="1">
    <source>
        <dbReference type="SAM" id="MobiDB-lite"/>
    </source>
</evidence>
<gene>
    <name evidence="3" type="ORF">GCM10010211_47660</name>
</gene>
<dbReference type="InterPro" id="IPR002125">
    <property type="entry name" value="CMP_dCMP_dom"/>
</dbReference>
<feature type="domain" description="CMP/dCMP-type deaminase" evidence="2">
    <location>
        <begin position="20"/>
        <end position="164"/>
    </location>
</feature>
<protein>
    <submittedName>
        <fullName evidence="3">tRNA-specific adenosine deaminase</fullName>
    </submittedName>
</protein>
<dbReference type="Proteomes" id="UP000654471">
    <property type="component" value="Unassembled WGS sequence"/>
</dbReference>
<proteinExistence type="predicted"/>
<dbReference type="PANTHER" id="PTHR11079:SF161">
    <property type="entry name" value="CMP_DCMP-TYPE DEAMINASE DOMAIN-CONTAINING PROTEIN"/>
    <property type="match status" value="1"/>
</dbReference>
<keyword evidence="4" id="KW-1185">Reference proteome</keyword>
<dbReference type="Gene3D" id="3.40.140.10">
    <property type="entry name" value="Cytidine Deaminase, domain 2"/>
    <property type="match status" value="1"/>
</dbReference>
<accession>A0ABQ2VBT6</accession>
<dbReference type="SUPFAM" id="SSF53927">
    <property type="entry name" value="Cytidine deaminase-like"/>
    <property type="match status" value="1"/>
</dbReference>
<sequence length="207" mass="23578">MGQMLDRSTKDQRPIGDVAMEPKELMAEAVRLARESVDKGWGGPFGAIIARNGEIVARGQNRVLLTGDPTAHAEVETIRKAVQMLNPEAPSISEEHQNESTLQYVPRPEGSPDLVPERARMLRGCSIYISGAPCPMCMSAIYWSRLDEVYFSCDMEYTRRIGFDDSFQYEDFQKPLDQRRIKIQQIYPELGARAYEAWSHRVNHHAY</sequence>
<feature type="region of interest" description="Disordered" evidence="1">
    <location>
        <begin position="91"/>
        <end position="110"/>
    </location>
</feature>
<dbReference type="InterPro" id="IPR016193">
    <property type="entry name" value="Cytidine_deaminase-like"/>
</dbReference>